<evidence type="ECO:0000256" key="2">
    <source>
        <dbReference type="ARBA" id="ARBA00022801"/>
    </source>
</evidence>
<comment type="similarity">
    <text evidence="1">Belongs to the 'GDSL' lipolytic enzyme family.</text>
</comment>
<dbReference type="AlphaFoldDB" id="B8AL60"/>
<organism evidence="5 6">
    <name type="scientific">Oryza sativa subsp. indica</name>
    <name type="common">Rice</name>
    <dbReference type="NCBI Taxonomy" id="39946"/>
    <lineage>
        <taxon>Eukaryota</taxon>
        <taxon>Viridiplantae</taxon>
        <taxon>Streptophyta</taxon>
        <taxon>Embryophyta</taxon>
        <taxon>Tracheophyta</taxon>
        <taxon>Spermatophyta</taxon>
        <taxon>Magnoliopsida</taxon>
        <taxon>Liliopsida</taxon>
        <taxon>Poales</taxon>
        <taxon>Poaceae</taxon>
        <taxon>BOP clade</taxon>
        <taxon>Oryzoideae</taxon>
        <taxon>Oryzeae</taxon>
        <taxon>Oryzinae</taxon>
        <taxon>Oryza</taxon>
        <taxon>Oryza sativa</taxon>
    </lineage>
</organism>
<dbReference type="PANTHER" id="PTHR45648:SF48">
    <property type="entry name" value="OS03G0581400 PROTEIN"/>
    <property type="match status" value="1"/>
</dbReference>
<dbReference type="SUPFAM" id="SSF52266">
    <property type="entry name" value="SGNH hydrolase"/>
    <property type="match status" value="1"/>
</dbReference>
<dbReference type="InterPro" id="IPR051058">
    <property type="entry name" value="GDSL_Est/Lipase"/>
</dbReference>
<evidence type="ECO:0000313" key="5">
    <source>
        <dbReference type="EMBL" id="EEC75633.1"/>
    </source>
</evidence>
<dbReference type="Gramene" id="BGIOSGA013015-TA">
    <property type="protein sequence ID" value="BGIOSGA013015-PA"/>
    <property type="gene ID" value="BGIOSGA013015"/>
</dbReference>
<dbReference type="STRING" id="39946.B8AL60"/>
<dbReference type="InterPro" id="IPR035669">
    <property type="entry name" value="SGNH_plant_lipase-like"/>
</dbReference>
<dbReference type="GO" id="GO:0016788">
    <property type="term" value="F:hydrolase activity, acting on ester bonds"/>
    <property type="evidence" value="ECO:0007669"/>
    <property type="project" value="InterPro"/>
</dbReference>
<dbReference type="Pfam" id="PF00657">
    <property type="entry name" value="Lipase_GDSL"/>
    <property type="match status" value="1"/>
</dbReference>
<name>B8AL60_ORYSI</name>
<dbReference type="Gene3D" id="3.40.50.1110">
    <property type="entry name" value="SGNH hydrolase"/>
    <property type="match status" value="1"/>
</dbReference>
<evidence type="ECO:0000313" key="6">
    <source>
        <dbReference type="Proteomes" id="UP000007015"/>
    </source>
</evidence>
<dbReference type="InterPro" id="IPR001087">
    <property type="entry name" value="GDSL"/>
</dbReference>
<evidence type="ECO:0000256" key="1">
    <source>
        <dbReference type="ARBA" id="ARBA00008668"/>
    </source>
</evidence>
<feature type="chain" id="PRO_5002867661" description="GDSL esterase/lipase" evidence="4">
    <location>
        <begin position="37"/>
        <end position="370"/>
    </location>
</feature>
<dbReference type="HOGENOM" id="CLU_015101_0_2_1"/>
<protein>
    <recommendedName>
        <fullName evidence="7">GDSL esterase/lipase</fullName>
    </recommendedName>
</protein>
<dbReference type="GO" id="GO:0016042">
    <property type="term" value="P:lipid catabolic process"/>
    <property type="evidence" value="ECO:0007669"/>
    <property type="project" value="UniProtKB-KW"/>
</dbReference>
<keyword evidence="6" id="KW-1185">Reference proteome</keyword>
<dbReference type="EMBL" id="CM000128">
    <property type="protein sequence ID" value="EEC75633.1"/>
    <property type="molecule type" value="Genomic_DNA"/>
</dbReference>
<keyword evidence="4" id="KW-0732">Signal</keyword>
<dbReference type="PROSITE" id="PS51257">
    <property type="entry name" value="PROKAR_LIPOPROTEIN"/>
    <property type="match status" value="1"/>
</dbReference>
<gene>
    <name evidence="5" type="ORF">OsI_12372</name>
</gene>
<feature type="signal peptide" evidence="4">
    <location>
        <begin position="1"/>
        <end position="36"/>
    </location>
</feature>
<dbReference type="PANTHER" id="PTHR45648">
    <property type="entry name" value="GDSL LIPASE/ACYLHYDROLASE FAMILY PROTEIN (AFU_ORTHOLOGUE AFUA_4G14700)"/>
    <property type="match status" value="1"/>
</dbReference>
<evidence type="ECO:0000256" key="4">
    <source>
        <dbReference type="SAM" id="SignalP"/>
    </source>
</evidence>
<keyword evidence="2" id="KW-0378">Hydrolase</keyword>
<proteinExistence type="inferred from homology"/>
<dbReference type="InterPro" id="IPR036514">
    <property type="entry name" value="SGNH_hydro_sf"/>
</dbReference>
<keyword evidence="3" id="KW-0443">Lipid metabolism</keyword>
<reference evidence="5 6" key="1">
    <citation type="journal article" date="2005" name="PLoS Biol.">
        <title>The genomes of Oryza sativa: a history of duplications.</title>
        <authorList>
            <person name="Yu J."/>
            <person name="Wang J."/>
            <person name="Lin W."/>
            <person name="Li S."/>
            <person name="Li H."/>
            <person name="Zhou J."/>
            <person name="Ni P."/>
            <person name="Dong W."/>
            <person name="Hu S."/>
            <person name="Zeng C."/>
            <person name="Zhang J."/>
            <person name="Zhang Y."/>
            <person name="Li R."/>
            <person name="Xu Z."/>
            <person name="Li S."/>
            <person name="Li X."/>
            <person name="Zheng H."/>
            <person name="Cong L."/>
            <person name="Lin L."/>
            <person name="Yin J."/>
            <person name="Geng J."/>
            <person name="Li G."/>
            <person name="Shi J."/>
            <person name="Liu J."/>
            <person name="Lv H."/>
            <person name="Li J."/>
            <person name="Wang J."/>
            <person name="Deng Y."/>
            <person name="Ran L."/>
            <person name="Shi X."/>
            <person name="Wang X."/>
            <person name="Wu Q."/>
            <person name="Li C."/>
            <person name="Ren X."/>
            <person name="Wang J."/>
            <person name="Wang X."/>
            <person name="Li D."/>
            <person name="Liu D."/>
            <person name="Zhang X."/>
            <person name="Ji Z."/>
            <person name="Zhao W."/>
            <person name="Sun Y."/>
            <person name="Zhang Z."/>
            <person name="Bao J."/>
            <person name="Han Y."/>
            <person name="Dong L."/>
            <person name="Ji J."/>
            <person name="Chen P."/>
            <person name="Wu S."/>
            <person name="Liu J."/>
            <person name="Xiao Y."/>
            <person name="Bu D."/>
            <person name="Tan J."/>
            <person name="Yang L."/>
            <person name="Ye C."/>
            <person name="Zhang J."/>
            <person name="Xu J."/>
            <person name="Zhou Y."/>
            <person name="Yu Y."/>
            <person name="Zhang B."/>
            <person name="Zhuang S."/>
            <person name="Wei H."/>
            <person name="Liu B."/>
            <person name="Lei M."/>
            <person name="Yu H."/>
            <person name="Li Y."/>
            <person name="Xu H."/>
            <person name="Wei S."/>
            <person name="He X."/>
            <person name="Fang L."/>
            <person name="Zhang Z."/>
            <person name="Zhang Y."/>
            <person name="Huang X."/>
            <person name="Su Z."/>
            <person name="Tong W."/>
            <person name="Li J."/>
            <person name="Tong Z."/>
            <person name="Li S."/>
            <person name="Ye J."/>
            <person name="Wang L."/>
            <person name="Fang L."/>
            <person name="Lei T."/>
            <person name="Chen C."/>
            <person name="Chen H."/>
            <person name="Xu Z."/>
            <person name="Li H."/>
            <person name="Huang H."/>
            <person name="Zhang F."/>
            <person name="Xu H."/>
            <person name="Li N."/>
            <person name="Zhao C."/>
            <person name="Li S."/>
            <person name="Dong L."/>
            <person name="Huang Y."/>
            <person name="Li L."/>
            <person name="Xi Y."/>
            <person name="Qi Q."/>
            <person name="Li W."/>
            <person name="Zhang B."/>
            <person name="Hu W."/>
            <person name="Zhang Y."/>
            <person name="Tian X."/>
            <person name="Jiao Y."/>
            <person name="Liang X."/>
            <person name="Jin J."/>
            <person name="Gao L."/>
            <person name="Zheng W."/>
            <person name="Hao B."/>
            <person name="Liu S."/>
            <person name="Wang W."/>
            <person name="Yuan L."/>
            <person name="Cao M."/>
            <person name="McDermott J."/>
            <person name="Samudrala R."/>
            <person name="Wang J."/>
            <person name="Wong G.K."/>
            <person name="Yang H."/>
        </authorList>
    </citation>
    <scope>NUCLEOTIDE SEQUENCE [LARGE SCALE GENOMIC DNA]</scope>
    <source>
        <strain evidence="6">cv. 93-11</strain>
    </source>
</reference>
<evidence type="ECO:0008006" key="7">
    <source>
        <dbReference type="Google" id="ProtNLM"/>
    </source>
</evidence>
<accession>B8AL60</accession>
<dbReference type="OMA" id="LTNKGQC"/>
<evidence type="ECO:0000256" key="3">
    <source>
        <dbReference type="ARBA" id="ARBA00022963"/>
    </source>
</evidence>
<dbReference type="CDD" id="cd01837">
    <property type="entry name" value="SGNH_plant_lipase_like"/>
    <property type="match status" value="1"/>
</dbReference>
<dbReference type="Proteomes" id="UP000007015">
    <property type="component" value="Chromosome 3"/>
</dbReference>
<keyword evidence="3" id="KW-0442">Lipid degradation</keyword>
<sequence length="370" mass="40228">MGFWRRCTPSTSACAGVCVVALLLVALACCPTRARGAAPAVYVLGDSQADVGNNNYLPATLPMYKANYPHNGVDYPGGKPTGSLGVASPPPYLSISNTSVYLRGVNFSSGGSGVSNLTNMGQCISFDEQIDQHYSTVHATLVEQLGPRQASTHLAESLFSVAIGGNDIINRVLLSQLVGTQDQFISSLANSLKRQLQRMYDLGTRRLLFVGAAPLGCCPMLREQSPTKECHAEANYLSARYNNAVTMLLRDMSAMHPGMSYAFFDTYTALLQYIRQPEAYGYTEVKAACCGLGDNNAMFQCTPASSYCANRTSYMFWDIVHPTEITAKRLTKLRLMIPAVGLPDKHQPAHCELGIKYIYSTFAVYRSTDA</sequence>